<evidence type="ECO:0000256" key="2">
    <source>
        <dbReference type="ARBA" id="ARBA00023043"/>
    </source>
</evidence>
<evidence type="ECO:0000256" key="3">
    <source>
        <dbReference type="PROSITE-ProRule" id="PRU00023"/>
    </source>
</evidence>
<dbReference type="Pfam" id="PF12796">
    <property type="entry name" value="Ank_2"/>
    <property type="match status" value="3"/>
</dbReference>
<comment type="caution">
    <text evidence="4">The sequence shown here is derived from an EMBL/GenBank/DDBJ whole genome shotgun (WGS) entry which is preliminary data.</text>
</comment>
<feature type="repeat" description="ANK" evidence="3">
    <location>
        <begin position="253"/>
        <end position="285"/>
    </location>
</feature>
<feature type="repeat" description="ANK" evidence="3">
    <location>
        <begin position="76"/>
        <end position="108"/>
    </location>
</feature>
<accession>A0AA38J3W6</accession>
<sequence>MPTECITNPLQRELADSIIRMVPLDEIRILLACGAKVNEPVTQGLMPIHYAVWQRYYEAAQLLLTRGGDVNAVDECGYSALHLSAEHGYTEIVRLLLLSGAKVNYRPNTDEDFPRTTQCDEPLRLAIRNKHMEIARMLLENGADPNKRYFFGAEINLVTDLEFLELLLTFGANPDSRDRSGLTPLMKAVRQPQGMEAALILLKYGADVNAMADERHDYRTVLHYAVLSGNYEIINLIIKQGAKLNYDEEFDLGKPSPLDLAILKGDPKIVELLIQSGANVNCSSPIIGSPLHVACADNISNRFEILQMLLKAGADPNLKVYNDVYDNNSQLRPVLVEYLASNTDPNLTIISLLIRYGARVIMKTQFRDPDGMLNSLHNVIGSDSIFSLLLEASESFDVCMIRRNNVITPEQKETLLKLARYPLSLRKQVRFFLRKLIGGIKLMESVGGFELPKCLEKYLLFDYS</sequence>
<evidence type="ECO:0000313" key="4">
    <source>
        <dbReference type="EMBL" id="KAJ3664632.1"/>
    </source>
</evidence>
<dbReference type="EMBL" id="JALNTZ010000001">
    <property type="protein sequence ID" value="KAJ3664632.1"/>
    <property type="molecule type" value="Genomic_DNA"/>
</dbReference>
<dbReference type="PROSITE" id="PS50088">
    <property type="entry name" value="ANK_REPEAT"/>
    <property type="match status" value="7"/>
</dbReference>
<name>A0AA38J3W6_9CUCU</name>
<dbReference type="SUPFAM" id="SSF48403">
    <property type="entry name" value="Ankyrin repeat"/>
    <property type="match status" value="1"/>
</dbReference>
<dbReference type="PANTHER" id="PTHR24198:SF165">
    <property type="entry name" value="ANKYRIN REPEAT-CONTAINING PROTEIN-RELATED"/>
    <property type="match status" value="1"/>
</dbReference>
<keyword evidence="2 3" id="KW-0040">ANK repeat</keyword>
<keyword evidence="5" id="KW-1185">Reference proteome</keyword>
<feature type="repeat" description="ANK" evidence="3">
    <location>
        <begin position="43"/>
        <end position="75"/>
    </location>
</feature>
<dbReference type="Gene3D" id="1.25.40.20">
    <property type="entry name" value="Ankyrin repeat-containing domain"/>
    <property type="match status" value="2"/>
</dbReference>
<proteinExistence type="predicted"/>
<evidence type="ECO:0000313" key="5">
    <source>
        <dbReference type="Proteomes" id="UP001168821"/>
    </source>
</evidence>
<gene>
    <name evidence="4" type="ORF">Zmor_000185</name>
</gene>
<dbReference type="GO" id="GO:0005737">
    <property type="term" value="C:cytoplasm"/>
    <property type="evidence" value="ECO:0007669"/>
    <property type="project" value="TreeGrafter"/>
</dbReference>
<dbReference type="PRINTS" id="PR01415">
    <property type="entry name" value="ANKYRIN"/>
</dbReference>
<dbReference type="SMART" id="SM00248">
    <property type="entry name" value="ANK"/>
    <property type="match status" value="7"/>
</dbReference>
<dbReference type="PROSITE" id="PS50297">
    <property type="entry name" value="ANK_REP_REGION"/>
    <property type="match status" value="6"/>
</dbReference>
<feature type="repeat" description="ANK" evidence="3">
    <location>
        <begin position="180"/>
        <end position="213"/>
    </location>
</feature>
<dbReference type="Proteomes" id="UP001168821">
    <property type="component" value="Unassembled WGS sequence"/>
</dbReference>
<feature type="repeat" description="ANK" evidence="3">
    <location>
        <begin position="118"/>
        <end position="150"/>
    </location>
</feature>
<protein>
    <submittedName>
        <fullName evidence="4">Uncharacterized protein</fullName>
    </submittedName>
</protein>
<dbReference type="InterPro" id="IPR002110">
    <property type="entry name" value="Ankyrin_rpt"/>
</dbReference>
<feature type="repeat" description="ANK" evidence="3">
    <location>
        <begin position="289"/>
        <end position="321"/>
    </location>
</feature>
<reference evidence="4" key="1">
    <citation type="journal article" date="2023" name="G3 (Bethesda)">
        <title>Whole genome assemblies of Zophobas morio and Tenebrio molitor.</title>
        <authorList>
            <person name="Kaur S."/>
            <person name="Stinson S.A."/>
            <person name="diCenzo G.C."/>
        </authorList>
    </citation>
    <scope>NUCLEOTIDE SEQUENCE</scope>
    <source>
        <strain evidence="4">QUZm001</strain>
    </source>
</reference>
<evidence type="ECO:0000256" key="1">
    <source>
        <dbReference type="ARBA" id="ARBA00022737"/>
    </source>
</evidence>
<keyword evidence="1" id="KW-0677">Repeat</keyword>
<dbReference type="AlphaFoldDB" id="A0AA38J3W6"/>
<feature type="repeat" description="ANK" evidence="3">
    <location>
        <begin position="217"/>
        <end position="249"/>
    </location>
</feature>
<dbReference type="PANTHER" id="PTHR24198">
    <property type="entry name" value="ANKYRIN REPEAT AND PROTEIN KINASE DOMAIN-CONTAINING PROTEIN"/>
    <property type="match status" value="1"/>
</dbReference>
<dbReference type="InterPro" id="IPR036770">
    <property type="entry name" value="Ankyrin_rpt-contain_sf"/>
</dbReference>
<organism evidence="4 5">
    <name type="scientific">Zophobas morio</name>
    <dbReference type="NCBI Taxonomy" id="2755281"/>
    <lineage>
        <taxon>Eukaryota</taxon>
        <taxon>Metazoa</taxon>
        <taxon>Ecdysozoa</taxon>
        <taxon>Arthropoda</taxon>
        <taxon>Hexapoda</taxon>
        <taxon>Insecta</taxon>
        <taxon>Pterygota</taxon>
        <taxon>Neoptera</taxon>
        <taxon>Endopterygota</taxon>
        <taxon>Coleoptera</taxon>
        <taxon>Polyphaga</taxon>
        <taxon>Cucujiformia</taxon>
        <taxon>Tenebrionidae</taxon>
        <taxon>Zophobas</taxon>
    </lineage>
</organism>